<dbReference type="Proteomes" id="UP000199008">
    <property type="component" value="Unassembled WGS sequence"/>
</dbReference>
<gene>
    <name evidence="1" type="ORF">SAMN05216216_10577</name>
</gene>
<name>A0A1G9D7F9_9BACL</name>
<reference evidence="2" key="1">
    <citation type="submission" date="2016-10" db="EMBL/GenBank/DDBJ databases">
        <authorList>
            <person name="Varghese N."/>
            <person name="Submissions S."/>
        </authorList>
    </citation>
    <scope>NUCLEOTIDE SEQUENCE [LARGE SCALE GENOMIC DNA]</scope>
    <source>
        <strain evidence="2">CGMCC 1.8895</strain>
    </source>
</reference>
<keyword evidence="2" id="KW-1185">Reference proteome</keyword>
<evidence type="ECO:0000313" key="2">
    <source>
        <dbReference type="Proteomes" id="UP000199008"/>
    </source>
</evidence>
<organism evidence="1 2">
    <name type="scientific">Lacicoccus qingdaonensis</name>
    <dbReference type="NCBI Taxonomy" id="576118"/>
    <lineage>
        <taxon>Bacteria</taxon>
        <taxon>Bacillati</taxon>
        <taxon>Bacillota</taxon>
        <taxon>Bacilli</taxon>
        <taxon>Bacillales</taxon>
        <taxon>Salinicoccaceae</taxon>
        <taxon>Lacicoccus</taxon>
    </lineage>
</organism>
<accession>A0A1G9D7F9</accession>
<sequence length="176" mass="20539">MNKSYKYHLDDFNNFVLTVENDSDIAIYRALLEGIRGDDYSEIKNLKSSSIELENDKIFVTLCNEEDGIKSYRKIEISEQLYEDLICADHQTFYLDCSWHSDNMDLYEYEESPYIFKPLELGSGTGSDGKVENSTIRRCEHILSHYLEGKKQSAITFVDSGTVLNVRFKLNWKMER</sequence>
<dbReference type="RefSeq" id="WP_143003929.1">
    <property type="nucleotide sequence ID" value="NZ_FNFY01000005.1"/>
</dbReference>
<evidence type="ECO:0000313" key="1">
    <source>
        <dbReference type="EMBL" id="SDK59664.1"/>
    </source>
</evidence>
<proteinExistence type="predicted"/>
<dbReference type="OrthoDB" id="2086953at2"/>
<protein>
    <submittedName>
        <fullName evidence="1">Uncharacterized protein</fullName>
    </submittedName>
</protein>
<dbReference type="AlphaFoldDB" id="A0A1G9D7F9"/>
<dbReference type="EMBL" id="FNFY01000005">
    <property type="protein sequence ID" value="SDK59664.1"/>
    <property type="molecule type" value="Genomic_DNA"/>
</dbReference>